<accession>A0ABT1UBW0</accession>
<dbReference type="EMBL" id="JANIBM010000001">
    <property type="protein sequence ID" value="MCQ8179637.1"/>
    <property type="molecule type" value="Genomic_DNA"/>
</dbReference>
<feature type="signal peptide" evidence="2">
    <location>
        <begin position="1"/>
        <end position="22"/>
    </location>
</feature>
<sequence length="145" mass="16189">MNIVKLGFGLVLLALLTAGCGAPDQINARNLQSAHKSMNRIKQHLPSDSQLPFEVAYWLVREQIKNEADFLKTIDGKTPSQLIELGQAAFGARKSAGDPKYASYQNWEQLLTESGKQRAELGDTEQADPRDKKGYPRVDYKMHAM</sequence>
<name>A0ABT1UBW0_9GAMM</name>
<evidence type="ECO:0000256" key="2">
    <source>
        <dbReference type="SAM" id="SignalP"/>
    </source>
</evidence>
<feature type="region of interest" description="Disordered" evidence="1">
    <location>
        <begin position="114"/>
        <end position="145"/>
    </location>
</feature>
<organism evidence="3 4">
    <name type="scientific">Methylomonas aurea</name>
    <dbReference type="NCBI Taxonomy" id="2952224"/>
    <lineage>
        <taxon>Bacteria</taxon>
        <taxon>Pseudomonadati</taxon>
        <taxon>Pseudomonadota</taxon>
        <taxon>Gammaproteobacteria</taxon>
        <taxon>Methylococcales</taxon>
        <taxon>Methylococcaceae</taxon>
        <taxon>Methylomonas</taxon>
    </lineage>
</organism>
<comment type="caution">
    <text evidence="3">The sequence shown here is derived from an EMBL/GenBank/DDBJ whole genome shotgun (WGS) entry which is preliminary data.</text>
</comment>
<feature type="compositionally biased region" description="Basic and acidic residues" evidence="1">
    <location>
        <begin position="115"/>
        <end position="145"/>
    </location>
</feature>
<keyword evidence="4" id="KW-1185">Reference proteome</keyword>
<reference evidence="3 4" key="1">
    <citation type="submission" date="2022-07" db="EMBL/GenBank/DDBJ databases">
        <title>Methylomonas rivi sp. nov., Methylomonas rosea sp. nov., Methylomonas aureus sp. nov. and Methylomonas subterranea sp. nov., four novel methanotrophs isolated from a freshwater creek and the deep terrestrial subsurface.</title>
        <authorList>
            <person name="Abin C."/>
            <person name="Sankaranarayanan K."/>
            <person name="Garner C."/>
            <person name="Sindelar R."/>
            <person name="Kotary K."/>
            <person name="Garner R."/>
            <person name="Barclay S."/>
            <person name="Lawson P."/>
            <person name="Krumholz L."/>
        </authorList>
    </citation>
    <scope>NUCLEOTIDE SEQUENCE [LARGE SCALE GENOMIC DNA]</scope>
    <source>
        <strain evidence="3 4">SURF-1</strain>
    </source>
</reference>
<evidence type="ECO:0000256" key="1">
    <source>
        <dbReference type="SAM" id="MobiDB-lite"/>
    </source>
</evidence>
<evidence type="ECO:0000313" key="3">
    <source>
        <dbReference type="EMBL" id="MCQ8179637.1"/>
    </source>
</evidence>
<gene>
    <name evidence="3" type="ORF">NP603_00825</name>
</gene>
<proteinExistence type="predicted"/>
<dbReference type="PROSITE" id="PS51257">
    <property type="entry name" value="PROKAR_LIPOPROTEIN"/>
    <property type="match status" value="1"/>
</dbReference>
<protein>
    <submittedName>
        <fullName evidence="3">Uncharacterized protein</fullName>
    </submittedName>
</protein>
<dbReference type="Proteomes" id="UP001524569">
    <property type="component" value="Unassembled WGS sequence"/>
</dbReference>
<evidence type="ECO:0000313" key="4">
    <source>
        <dbReference type="Proteomes" id="UP001524569"/>
    </source>
</evidence>
<keyword evidence="2" id="KW-0732">Signal</keyword>
<dbReference type="RefSeq" id="WP_256609020.1">
    <property type="nucleotide sequence ID" value="NZ_JANIBM010000001.1"/>
</dbReference>
<feature type="chain" id="PRO_5046191705" evidence="2">
    <location>
        <begin position="23"/>
        <end position="145"/>
    </location>
</feature>